<protein>
    <recommendedName>
        <fullName evidence="12">Cyclic nucleotide-binding domain-containing protein</fullName>
    </recommendedName>
</protein>
<dbReference type="GO" id="GO:0034702">
    <property type="term" value="C:monoatomic ion channel complex"/>
    <property type="evidence" value="ECO:0007669"/>
    <property type="project" value="UniProtKB-KW"/>
</dbReference>
<dbReference type="Pfam" id="PF00027">
    <property type="entry name" value="cNMP_binding"/>
    <property type="match status" value="1"/>
</dbReference>
<dbReference type="RefSeq" id="XP_042918673.1">
    <property type="nucleotide sequence ID" value="XM_043068577.1"/>
</dbReference>
<organism evidence="13 14">
    <name type="scientific">Chlamydomonas reinhardtii</name>
    <name type="common">Chlamydomonas smithii</name>
    <dbReference type="NCBI Taxonomy" id="3055"/>
    <lineage>
        <taxon>Eukaryota</taxon>
        <taxon>Viridiplantae</taxon>
        <taxon>Chlorophyta</taxon>
        <taxon>core chlorophytes</taxon>
        <taxon>Chlorophyceae</taxon>
        <taxon>CS clade</taxon>
        <taxon>Chlamydomonadales</taxon>
        <taxon>Chlamydomonadaceae</taxon>
        <taxon>Chlamydomonas</taxon>
    </lineage>
</organism>
<dbReference type="GeneID" id="66055652"/>
<keyword evidence="5" id="KW-0630">Potassium</keyword>
<evidence type="ECO:0000256" key="9">
    <source>
        <dbReference type="ARBA" id="ARBA00023136"/>
    </source>
</evidence>
<evidence type="ECO:0000256" key="3">
    <source>
        <dbReference type="ARBA" id="ARBA00022448"/>
    </source>
</evidence>
<dbReference type="GO" id="GO:0005249">
    <property type="term" value="F:voltage-gated potassium channel activity"/>
    <property type="evidence" value="ECO:0007669"/>
    <property type="project" value="InterPro"/>
</dbReference>
<feature type="compositionally biased region" description="Gly residues" evidence="10">
    <location>
        <begin position="1325"/>
        <end position="1342"/>
    </location>
</feature>
<dbReference type="Proteomes" id="UP000006906">
    <property type="component" value="Chromosome 12"/>
</dbReference>
<dbReference type="InterPro" id="IPR005821">
    <property type="entry name" value="Ion_trans_dom"/>
</dbReference>
<evidence type="ECO:0000256" key="4">
    <source>
        <dbReference type="ARBA" id="ARBA00022692"/>
    </source>
</evidence>
<dbReference type="PANTHER" id="PTHR45743">
    <property type="entry name" value="POTASSIUM CHANNEL AKT1"/>
    <property type="match status" value="1"/>
</dbReference>
<feature type="transmembrane region" description="Helical" evidence="11">
    <location>
        <begin position="409"/>
        <end position="429"/>
    </location>
</feature>
<comment type="similarity">
    <text evidence="2">Belongs to the potassium channel family. Plant (TC 1.A.1.4) subfamily.</text>
</comment>
<feature type="compositionally biased region" description="Low complexity" evidence="10">
    <location>
        <begin position="1315"/>
        <end position="1324"/>
    </location>
</feature>
<dbReference type="Gramene" id="PNW75569">
    <property type="protein sequence ID" value="PNW75569"/>
    <property type="gene ID" value="CHLRE_12g531950v5"/>
</dbReference>
<dbReference type="InterPro" id="IPR045319">
    <property type="entry name" value="KAT/AKT"/>
</dbReference>
<dbReference type="Gene3D" id="2.60.120.10">
    <property type="entry name" value="Jelly Rolls"/>
    <property type="match status" value="1"/>
</dbReference>
<evidence type="ECO:0000256" key="10">
    <source>
        <dbReference type="SAM" id="MobiDB-lite"/>
    </source>
</evidence>
<reference evidence="13 14" key="1">
    <citation type="journal article" date="2007" name="Science">
        <title>The Chlamydomonas genome reveals the evolution of key animal and plant functions.</title>
        <authorList>
            <person name="Merchant S.S."/>
            <person name="Prochnik S.E."/>
            <person name="Vallon O."/>
            <person name="Harris E.H."/>
            <person name="Karpowicz S.J."/>
            <person name="Witman G.B."/>
            <person name="Terry A."/>
            <person name="Salamov A."/>
            <person name="Fritz-Laylin L.K."/>
            <person name="Marechal-Drouard L."/>
            <person name="Marshall W.F."/>
            <person name="Qu L.H."/>
            <person name="Nelson D.R."/>
            <person name="Sanderfoot A.A."/>
            <person name="Spalding M.H."/>
            <person name="Kapitonov V.V."/>
            <person name="Ren Q."/>
            <person name="Ferris P."/>
            <person name="Lindquist E."/>
            <person name="Shapiro H."/>
            <person name="Lucas S.M."/>
            <person name="Grimwood J."/>
            <person name="Schmutz J."/>
            <person name="Cardol P."/>
            <person name="Cerutti H."/>
            <person name="Chanfreau G."/>
            <person name="Chen C.L."/>
            <person name="Cognat V."/>
            <person name="Croft M.T."/>
            <person name="Dent R."/>
            <person name="Dutcher S."/>
            <person name="Fernandez E."/>
            <person name="Fukuzawa H."/>
            <person name="Gonzalez-Ballester D."/>
            <person name="Gonzalez-Halphen D."/>
            <person name="Hallmann A."/>
            <person name="Hanikenne M."/>
            <person name="Hippler M."/>
            <person name="Inwood W."/>
            <person name="Jabbari K."/>
            <person name="Kalanon M."/>
            <person name="Kuras R."/>
            <person name="Lefebvre P.A."/>
            <person name="Lemaire S.D."/>
            <person name="Lobanov A.V."/>
            <person name="Lohr M."/>
            <person name="Manuell A."/>
            <person name="Meier I."/>
            <person name="Mets L."/>
            <person name="Mittag M."/>
            <person name="Mittelmeier T."/>
            <person name="Moroney J.V."/>
            <person name="Moseley J."/>
            <person name="Napoli C."/>
            <person name="Nedelcu A.M."/>
            <person name="Niyogi K."/>
            <person name="Novoselov S.V."/>
            <person name="Paulsen I.T."/>
            <person name="Pazour G."/>
            <person name="Purton S."/>
            <person name="Ral J.P."/>
            <person name="Riano-Pachon D.M."/>
            <person name="Riekhof W."/>
            <person name="Rymarquis L."/>
            <person name="Schroda M."/>
            <person name="Stern D."/>
            <person name="Umen J."/>
            <person name="Willows R."/>
            <person name="Wilson N."/>
            <person name="Zimmer S.L."/>
            <person name="Allmer J."/>
            <person name="Balk J."/>
            <person name="Bisova K."/>
            <person name="Chen C.J."/>
            <person name="Elias M."/>
            <person name="Gendler K."/>
            <person name="Hauser C."/>
            <person name="Lamb M.R."/>
            <person name="Ledford H."/>
            <person name="Long J.C."/>
            <person name="Minagawa J."/>
            <person name="Page M.D."/>
            <person name="Pan J."/>
            <person name="Pootakham W."/>
            <person name="Roje S."/>
            <person name="Rose A."/>
            <person name="Stahlberg E."/>
            <person name="Terauchi A.M."/>
            <person name="Yang P."/>
            <person name="Ball S."/>
            <person name="Bowler C."/>
            <person name="Dieckmann C.L."/>
            <person name="Gladyshev V.N."/>
            <person name="Green P."/>
            <person name="Jorgensen R."/>
            <person name="Mayfield S."/>
            <person name="Mueller-Roeber B."/>
            <person name="Rajamani S."/>
            <person name="Sayre R.T."/>
            <person name="Brokstein P."/>
            <person name="Dubchak I."/>
            <person name="Goodstein D."/>
            <person name="Hornick L."/>
            <person name="Huang Y.W."/>
            <person name="Jhaveri J."/>
            <person name="Luo Y."/>
            <person name="Martinez D."/>
            <person name="Ngau W.C."/>
            <person name="Otillar B."/>
            <person name="Poliakov A."/>
            <person name="Porter A."/>
            <person name="Szajkowski L."/>
            <person name="Werner G."/>
            <person name="Zhou K."/>
            <person name="Grigoriev I.V."/>
            <person name="Rokhsar D.S."/>
            <person name="Grossman A.R."/>
        </authorList>
    </citation>
    <scope>NUCLEOTIDE SEQUENCE [LARGE SCALE GENOMIC DNA]</scope>
    <source>
        <strain evidence="14">CC-503</strain>
    </source>
</reference>
<feature type="transmembrane region" description="Helical" evidence="11">
    <location>
        <begin position="172"/>
        <end position="193"/>
    </location>
</feature>
<keyword evidence="5" id="KW-0633">Potassium transport</keyword>
<dbReference type="SUPFAM" id="SSF81324">
    <property type="entry name" value="Voltage-gated potassium channels"/>
    <property type="match status" value="1"/>
</dbReference>
<dbReference type="Pfam" id="PF00520">
    <property type="entry name" value="Ion_trans"/>
    <property type="match status" value="1"/>
</dbReference>
<name>A0A2K3D4W2_CHLRE</name>
<dbReference type="PANTHER" id="PTHR45743:SF2">
    <property type="entry name" value="POTASSIUM CHANNEL AKT1"/>
    <property type="match status" value="1"/>
</dbReference>
<keyword evidence="5" id="KW-0631">Potassium channel</keyword>
<feature type="region of interest" description="Disordered" evidence="10">
    <location>
        <begin position="854"/>
        <end position="930"/>
    </location>
</feature>
<feature type="region of interest" description="Disordered" evidence="10">
    <location>
        <begin position="1545"/>
        <end position="1567"/>
    </location>
</feature>
<proteinExistence type="inferred from homology"/>
<feature type="compositionally biased region" description="Low complexity" evidence="10">
    <location>
        <begin position="1171"/>
        <end position="1181"/>
    </location>
</feature>
<feature type="compositionally biased region" description="Low complexity" evidence="10">
    <location>
        <begin position="1343"/>
        <end position="1360"/>
    </location>
</feature>
<dbReference type="PROSITE" id="PS50042">
    <property type="entry name" value="CNMP_BINDING_3"/>
    <property type="match status" value="1"/>
</dbReference>
<evidence type="ECO:0000313" key="13">
    <source>
        <dbReference type="EMBL" id="PNW75569.1"/>
    </source>
</evidence>
<feature type="region of interest" description="Disordered" evidence="10">
    <location>
        <begin position="1462"/>
        <end position="1485"/>
    </location>
</feature>
<dbReference type="InterPro" id="IPR000595">
    <property type="entry name" value="cNMP-bd_dom"/>
</dbReference>
<dbReference type="ExpressionAtlas" id="A0A2K3D4W2">
    <property type="expression patterns" value="baseline"/>
</dbReference>
<feature type="region of interest" description="Disordered" evidence="10">
    <location>
        <begin position="995"/>
        <end position="1018"/>
    </location>
</feature>
<evidence type="ECO:0000256" key="8">
    <source>
        <dbReference type="ARBA" id="ARBA00023065"/>
    </source>
</evidence>
<dbReference type="SUPFAM" id="SSF51206">
    <property type="entry name" value="cAMP-binding domain-like"/>
    <property type="match status" value="1"/>
</dbReference>
<keyword evidence="6" id="KW-0407">Ion channel</keyword>
<sequence length="1653" mass="175186">MSNWIKRAWLKLVLQAPHPPEVREAAQRWERLPPSSVGAVSTGPGIGSGSVELEDDQNPSQKPLGRQGPAPHNPYQRPTLDPVAKRAVYLQEGDGALSSEFKQQVADLMQEEEYGVFRLVVPHVNLDREAFNKYVDWLNAQHPATISRKPEVASHRSIFGLPMVRPFSPLSLFWMGLMFLVDITWTAFGVPINVGFCSIDYGNLSSNCTATDLTFGCLYTSNLLMSFQLGLTVVNGHRKKRVMDGRKVAYYYVTHIRFWLDLAATVPFIYLICVIVISGGHGYTAKWVNAVSLIRLLRLLRLISVSKVIHIDSTLGQDGFISKYINFSTLYVLMVAYQVFVLVNFVACIMVLLAYMHGLEDSWMTSADWANLPESSRPYQWFTSVYWIITTATTTGFGDLGPRWWAEQLVINMTMIAGMIAFGILVASVTTSLARADVAATRLQAHIKKISLVKHWLTTCTLNEHLRLGIQEYFAQVYVAKQSLEYGEAELFADLPSYLRFEVASELALPLIKSVHALRDLNEDAQQLLAAHFRPIKAIVGQELCRQGDDADRMWLLASGRLVALRHKEEAQHVSAPALVGDSLLLALDVKPCRFRPWTLRAAGPCQLWEVRLEDLSRVLHIYPGIRLALLEYIRAALVRHIFYLGADDQHSSTVGAVTLSTTGGWCEVVALLASAIAGNYGELPWPLDELSIELERANIEDGSLQGVLTELVEESMVRDGLTPEAVMGLPLEVQQEVQRQQADVAATFGLPPDLFVANTVVGNTIDENASMSGPDPSPAALSGHQNGESIIVSNLITPSRQSAGRREVAPWMAAAMSSNQKFYPHKGPAPWDLEEETAAGADNTAAAAAGAGGTAAAAGSGGGAAPGSTTPPMPGSQRVSVAGEQGTDLQGNGQSGLAERPHSRNDPGFHGGRSPSRQQPPGSAGGMPATALQLSSRMQPAPPYQRFAVGGNMGPSSSVLPMPPSAAAVAGGMVVGQGLLGMMERPIRRVVSQQRNLGAGSTESNSTSAAGVHSSSVSMNVLPRPLQQPTAGASAATPSLRPYKQLSLQQQRSRQFLEEQQQQQPTGSRRLMHCRTDPTAGLESGPEAADISFGGPHVAAGPAPASSDGDQRRSVDRTSAPPAMAPREADTLEHAAAAASKPGPDADDPIAQETRPGPPGGRRPASIDGSSMRPPSRSSPLDPVRESCGPSELDTDNDGGIRSPTGAHLHHDPSRQQQHAFRHSLTGGTPSAGQHTPEIMGQQQQQPLNAQGHGLATKSLTAGGGLPPHHIASAAPGLRRSMLSRFSSPFATATFHNQAHSISGGTALGAPVLPGAGSHTSGAAGHGPAGLGSSSGPGSASGGASSLHQQHQQHPQHQQGAVAMGHPCTQCGAVACPTCGSWTNTAALQQHTAHPHPHVHFNPLNQRPPALGLAGGSSILPVAPSIAHAPGGSGAGAAAAATLAAAGAAASQTALHQVQQQQQQQLHQPQPQYQYQGSRERVTPSQSLMDVIRGSMRHRSGGATSFASPPLHVQSLQPPALLGAMSVTAGASLPGPYRGGLLGGNSTGNALPGGPQHNNNNLAAAAGNTPNLNNSFIMAAGGGGGVPGSPSRPLGRRSRMFGRSFAAANRYDNLMRHTLRRDTLVRDTIWAAYSQAESSDLASPSLPPAAQE</sequence>
<evidence type="ECO:0000256" key="5">
    <source>
        <dbReference type="ARBA" id="ARBA00022826"/>
    </source>
</evidence>
<evidence type="ECO:0000256" key="2">
    <source>
        <dbReference type="ARBA" id="ARBA00007929"/>
    </source>
</evidence>
<evidence type="ECO:0000256" key="6">
    <source>
        <dbReference type="ARBA" id="ARBA00022882"/>
    </source>
</evidence>
<keyword evidence="7 11" id="KW-1133">Transmembrane helix</keyword>
<accession>A0A2K3D4W2</accession>
<keyword evidence="8" id="KW-0406">Ion transport</keyword>
<keyword evidence="6" id="KW-0851">Voltage-gated channel</keyword>
<comment type="subcellular location">
    <subcellularLocation>
        <location evidence="1">Membrane</location>
        <topology evidence="1">Multi-pass membrane protein</topology>
    </subcellularLocation>
</comment>
<feature type="transmembrane region" description="Helical" evidence="11">
    <location>
        <begin position="258"/>
        <end position="281"/>
    </location>
</feature>
<dbReference type="SMART" id="SM00100">
    <property type="entry name" value="cNMP"/>
    <property type="match status" value="1"/>
</dbReference>
<feature type="region of interest" description="Disordered" evidence="10">
    <location>
        <begin position="25"/>
        <end position="78"/>
    </location>
</feature>
<feature type="region of interest" description="Disordered" evidence="10">
    <location>
        <begin position="1314"/>
        <end position="1362"/>
    </location>
</feature>
<dbReference type="KEGG" id="cre:CHLRE_12g531950v5"/>
<evidence type="ECO:0000259" key="12">
    <source>
        <dbReference type="PROSITE" id="PS50042"/>
    </source>
</evidence>
<dbReference type="InterPro" id="IPR018490">
    <property type="entry name" value="cNMP-bd_dom_sf"/>
</dbReference>
<feature type="transmembrane region" description="Helical" evidence="11">
    <location>
        <begin position="213"/>
        <end position="237"/>
    </location>
</feature>
<keyword evidence="9 11" id="KW-0472">Membrane</keyword>
<feature type="transmembrane region" description="Helical" evidence="11">
    <location>
        <begin position="330"/>
        <end position="358"/>
    </location>
</feature>
<evidence type="ECO:0000256" key="11">
    <source>
        <dbReference type="SAM" id="Phobius"/>
    </source>
</evidence>
<feature type="compositionally biased region" description="Low complexity" evidence="10">
    <location>
        <begin position="1047"/>
        <end position="1065"/>
    </location>
</feature>
<evidence type="ECO:0000256" key="1">
    <source>
        <dbReference type="ARBA" id="ARBA00004141"/>
    </source>
</evidence>
<dbReference type="OrthoDB" id="426293at2759"/>
<keyword evidence="14" id="KW-1185">Reference proteome</keyword>
<feature type="region of interest" description="Disordered" evidence="10">
    <location>
        <begin position="1047"/>
        <end position="1274"/>
    </location>
</feature>
<feature type="domain" description="Cyclic nucleotide-binding" evidence="12">
    <location>
        <begin position="517"/>
        <end position="620"/>
    </location>
</feature>
<keyword evidence="4 11" id="KW-0812">Transmembrane</keyword>
<evidence type="ECO:0000313" key="14">
    <source>
        <dbReference type="Proteomes" id="UP000006906"/>
    </source>
</evidence>
<feature type="compositionally biased region" description="Low complexity" evidence="10">
    <location>
        <begin position="1095"/>
        <end position="1106"/>
    </location>
</feature>
<dbReference type="EMBL" id="CM008973">
    <property type="protein sequence ID" value="PNW75569.1"/>
    <property type="molecule type" value="Genomic_DNA"/>
</dbReference>
<evidence type="ECO:0000256" key="7">
    <source>
        <dbReference type="ARBA" id="ARBA00022989"/>
    </source>
</evidence>
<keyword evidence="3" id="KW-0813">Transport</keyword>
<feature type="compositionally biased region" description="Low complexity" evidence="10">
    <location>
        <begin position="1462"/>
        <end position="1477"/>
    </location>
</feature>
<dbReference type="CDD" id="cd00038">
    <property type="entry name" value="CAP_ED"/>
    <property type="match status" value="1"/>
</dbReference>
<gene>
    <name evidence="13" type="ORF">CHLRE_12g531950v5</name>
</gene>
<dbReference type="InterPro" id="IPR014710">
    <property type="entry name" value="RmlC-like_jellyroll"/>
</dbReference>
<dbReference type="Gene3D" id="1.10.287.70">
    <property type="match status" value="1"/>
</dbReference>
<dbReference type="InParanoid" id="A0A2K3D4W2"/>